<dbReference type="Gene3D" id="3.30.70.100">
    <property type="match status" value="1"/>
</dbReference>
<reference evidence="14 15" key="1">
    <citation type="journal article" date="2014" name="Curr. Biol.">
        <title>The genome of the clonal raider ant Cerapachys biroi.</title>
        <authorList>
            <person name="Oxley P.R."/>
            <person name="Ji L."/>
            <person name="Fetter-Pruneda I."/>
            <person name="McKenzie S.K."/>
            <person name="Li C."/>
            <person name="Hu H."/>
            <person name="Zhang G."/>
            <person name="Kronauer D.J."/>
        </authorList>
    </citation>
    <scope>NUCLEOTIDE SEQUENCE [LARGE SCALE GENOMIC DNA]</scope>
</reference>
<feature type="compositionally biased region" description="Acidic residues" evidence="12">
    <location>
        <begin position="983"/>
        <end position="998"/>
    </location>
</feature>
<protein>
    <recommendedName>
        <fullName evidence="11">Extracellular superoxide dismutase [Cu-Zn]</fullName>
        <ecNumber evidence="5">1.15.1.1</ecNumber>
    </recommendedName>
</protein>
<feature type="non-terminal residue" evidence="14">
    <location>
        <position position="1"/>
    </location>
</feature>
<keyword evidence="15" id="KW-1185">Reference proteome</keyword>
<evidence type="ECO:0000256" key="2">
    <source>
        <dbReference type="ARBA" id="ARBA00001973"/>
    </source>
</evidence>
<dbReference type="PRINTS" id="PR00068">
    <property type="entry name" value="CUZNDISMTASE"/>
</dbReference>
<keyword evidence="10" id="KW-1015">Disulfide bond</keyword>
<keyword evidence="8" id="KW-0049">Antioxidant</keyword>
<dbReference type="Gene3D" id="2.60.40.200">
    <property type="entry name" value="Superoxide dismutase, copper/zinc binding domain"/>
    <property type="match status" value="1"/>
</dbReference>
<comment type="cofactor">
    <cofactor evidence="2">
        <name>Cu(2+)</name>
        <dbReference type="ChEBI" id="CHEBI:29036"/>
    </cofactor>
</comment>
<evidence type="ECO:0000256" key="5">
    <source>
        <dbReference type="ARBA" id="ARBA00012682"/>
    </source>
</evidence>
<evidence type="ECO:0000259" key="13">
    <source>
        <dbReference type="PROSITE" id="PS50846"/>
    </source>
</evidence>
<accession>A0A026W1C0</accession>
<dbReference type="PROSITE" id="PS00332">
    <property type="entry name" value="SOD_CU_ZN_2"/>
    <property type="match status" value="1"/>
</dbReference>
<evidence type="ECO:0000256" key="12">
    <source>
        <dbReference type="SAM" id="MobiDB-lite"/>
    </source>
</evidence>
<evidence type="ECO:0000313" key="15">
    <source>
        <dbReference type="Proteomes" id="UP000053097"/>
    </source>
</evidence>
<comment type="similarity">
    <text evidence="4">Belongs to the Cu-Zn superoxide dismutase family.</text>
</comment>
<dbReference type="OrthoDB" id="25987at2759"/>
<dbReference type="PROSITE" id="PS50846">
    <property type="entry name" value="HMA_2"/>
    <property type="match status" value="1"/>
</dbReference>
<dbReference type="EMBL" id="KK107570">
    <property type="protein sequence ID" value="EZA48859.1"/>
    <property type="molecule type" value="Genomic_DNA"/>
</dbReference>
<name>A0A026W1C0_OOCBI</name>
<dbReference type="InterPro" id="IPR029060">
    <property type="entry name" value="PIN-like_dom_sf"/>
</dbReference>
<gene>
    <name evidence="14" type="ORF">X777_12775</name>
</gene>
<evidence type="ECO:0000256" key="3">
    <source>
        <dbReference type="ARBA" id="ARBA00007398"/>
    </source>
</evidence>
<dbReference type="SUPFAM" id="SSF49329">
    <property type="entry name" value="Cu,Zn superoxide dismutase-like"/>
    <property type="match status" value="1"/>
</dbReference>
<evidence type="ECO:0000313" key="14">
    <source>
        <dbReference type="EMBL" id="EZA48859.1"/>
    </source>
</evidence>
<dbReference type="SUPFAM" id="SSF88723">
    <property type="entry name" value="PIN domain-like"/>
    <property type="match status" value="1"/>
</dbReference>
<evidence type="ECO:0000256" key="1">
    <source>
        <dbReference type="ARBA" id="ARBA00001947"/>
    </source>
</evidence>
<feature type="domain" description="HMA" evidence="13">
    <location>
        <begin position="1"/>
        <end position="62"/>
    </location>
</feature>
<evidence type="ECO:0000256" key="9">
    <source>
        <dbReference type="ARBA" id="ARBA00023008"/>
    </source>
</evidence>
<dbReference type="EC" id="1.15.1.1" evidence="5"/>
<keyword evidence="9" id="KW-0186">Copper</keyword>
<proteinExistence type="inferred from homology"/>
<feature type="region of interest" description="Disordered" evidence="12">
    <location>
        <begin position="975"/>
        <end position="998"/>
    </location>
</feature>
<dbReference type="FunFam" id="2.60.40.200:FF:000004">
    <property type="entry name" value="Copper chaperone for superoxide dismutase"/>
    <property type="match status" value="1"/>
</dbReference>
<evidence type="ECO:0000256" key="7">
    <source>
        <dbReference type="ARBA" id="ARBA00022833"/>
    </source>
</evidence>
<evidence type="ECO:0000256" key="8">
    <source>
        <dbReference type="ARBA" id="ARBA00022862"/>
    </source>
</evidence>
<dbReference type="CDD" id="cd00305">
    <property type="entry name" value="Cu-Zn_Superoxide_Dismutase"/>
    <property type="match status" value="1"/>
</dbReference>
<dbReference type="PANTHER" id="PTHR15665:SF1">
    <property type="entry name" value="PROTEIN ASTEROID HOMOLOG 1"/>
    <property type="match status" value="1"/>
</dbReference>
<organism evidence="14 15">
    <name type="scientific">Ooceraea biroi</name>
    <name type="common">Clonal raider ant</name>
    <name type="synonym">Cerapachys biroi</name>
    <dbReference type="NCBI Taxonomy" id="2015173"/>
    <lineage>
        <taxon>Eukaryota</taxon>
        <taxon>Metazoa</taxon>
        <taxon>Ecdysozoa</taxon>
        <taxon>Arthropoda</taxon>
        <taxon>Hexapoda</taxon>
        <taxon>Insecta</taxon>
        <taxon>Pterygota</taxon>
        <taxon>Neoptera</taxon>
        <taxon>Endopterygota</taxon>
        <taxon>Hymenoptera</taxon>
        <taxon>Apocrita</taxon>
        <taxon>Aculeata</taxon>
        <taxon>Formicoidea</taxon>
        <taxon>Formicidae</taxon>
        <taxon>Dorylinae</taxon>
        <taxon>Ooceraea</taxon>
    </lineage>
</organism>
<evidence type="ECO:0000256" key="6">
    <source>
        <dbReference type="ARBA" id="ARBA00022723"/>
    </source>
</evidence>
<dbReference type="Proteomes" id="UP000053097">
    <property type="component" value="Unassembled WGS sequence"/>
</dbReference>
<dbReference type="InterPro" id="IPR006121">
    <property type="entry name" value="HMA_dom"/>
</dbReference>
<dbReference type="PROSITE" id="PS00087">
    <property type="entry name" value="SOD_CU_ZN_1"/>
    <property type="match status" value="1"/>
</dbReference>
<dbReference type="Pfam" id="PF00403">
    <property type="entry name" value="HMA"/>
    <property type="match status" value="1"/>
</dbReference>
<evidence type="ECO:0000256" key="11">
    <source>
        <dbReference type="ARBA" id="ARBA00072705"/>
    </source>
</evidence>
<dbReference type="PANTHER" id="PTHR15665">
    <property type="entry name" value="ASTEROID PROTEIN"/>
    <property type="match status" value="1"/>
</dbReference>
<dbReference type="SUPFAM" id="SSF55008">
    <property type="entry name" value="HMA, heavy metal-associated domain"/>
    <property type="match status" value="1"/>
</dbReference>
<comment type="similarity">
    <text evidence="3">Belongs to the asteroid family.</text>
</comment>
<evidence type="ECO:0000256" key="4">
    <source>
        <dbReference type="ARBA" id="ARBA00010457"/>
    </source>
</evidence>
<comment type="cofactor">
    <cofactor evidence="1">
        <name>Zn(2+)</name>
        <dbReference type="ChEBI" id="CHEBI:29105"/>
    </cofactor>
</comment>
<dbReference type="GO" id="GO:0004784">
    <property type="term" value="F:superoxide dismutase activity"/>
    <property type="evidence" value="ECO:0007669"/>
    <property type="project" value="UniProtKB-EC"/>
</dbReference>
<evidence type="ECO:0000256" key="10">
    <source>
        <dbReference type="ARBA" id="ARBA00023157"/>
    </source>
</evidence>
<dbReference type="Pfam" id="PF00080">
    <property type="entry name" value="Sod_Cu"/>
    <property type="match status" value="1"/>
</dbReference>
<dbReference type="AlphaFoldDB" id="A0A026W1C0"/>
<dbReference type="InterPro" id="IPR001424">
    <property type="entry name" value="SOD_Cu_Zn_dom"/>
</dbReference>
<dbReference type="CDD" id="cd18676">
    <property type="entry name" value="PIN_asteroid-like"/>
    <property type="match status" value="1"/>
</dbReference>
<dbReference type="Gene3D" id="3.40.50.1010">
    <property type="entry name" value="5'-nuclease"/>
    <property type="match status" value="1"/>
</dbReference>
<dbReference type="InterPro" id="IPR026832">
    <property type="entry name" value="Asteroid"/>
</dbReference>
<keyword evidence="7" id="KW-0862">Zinc</keyword>
<dbReference type="STRING" id="2015173.A0A026W1C0"/>
<dbReference type="GO" id="GO:0046872">
    <property type="term" value="F:metal ion binding"/>
    <property type="evidence" value="ECO:0007669"/>
    <property type="project" value="UniProtKB-KW"/>
</dbReference>
<dbReference type="InterPro" id="IPR018152">
    <property type="entry name" value="SOD_Cu/Zn_BS"/>
</dbReference>
<sequence length="1015" mass="116156">QIEFAVHMTCERCVNAISKSLADLEGIRNIDISLDRGTVIVESDLSYSVIQERIEKTGRRAVLKGYGDGSSAVSMLGGNSGYSIGNLIKGVIRFAQTPDGCIVDGTVDGLSPGEHGMHIHECGDISNGCDSVGEHFNPYNSPHGGPEDDLSKRHVGDLGNILVDATGRATFRSLDKFLKISDIIGRSLIITKDPDDLGKGDDPESKINGNSGTRLACGIIARSSGLFQNTKKICACDGVTIWDERDRARANNHAYISNRSERFLETYALHDTYLVIDGNCIACQLYMYYTKSYCLFGGDYDKYALCVSEFFDELLKCNVTPLVIIDGGCEDKKLKTIISRTKEKLQRAACYTPPASQNTNKFLPLMLKEVFKDVMNRKGIRYAQCIFEADNTIAAIARILNCPVLSYDSDFYIYGSLYIPFDTWSRNFVSRNPSGNGYVKYCKIYHVNKLFQFYKGLNQLLLPLAAMLLGNDYVKPHTFKNFFRHLKLPHTGRIMYSDQQRRIDATFNWLRRHNLPQAVTGILSRLQKQERKRVLNIIEMVLNSYSSASLSVLHMLGIPPEHCSKKAMEYTSKKYKFEGDIYNLTYVEENSSEANLSDDDEELDDQEITNILQGKNVSNESLVDTLPQWFIDEFKLSRYPSYFIDIIIRRLYVCPIQIEDFSCPTSLNASLNIISVIYALLISEVKGNKTCLEYITRENKEIKCYELEYNDTLYGCQLPLLSNLRTLPVITRREIMNATLGISHESYLHEIPSSWMLYIAIIKYWIDQQEEPCNLGCHVYSLLFAMLFTIIDCNIGVYRNPRKFHDSFDHQIDMIRYARRRRYYNSQYSENAATLGDAFHEVNVDDCYIAASWFQFNFEMNTKLYAYPKTMNTAIIHRFAEFQNCLRHAMNLNALLDYPYEQTKVANVFNGTLLYNLCDNFKRRGDVEAYINLVLKESPSLLRLFDMLLSKVKPLFGTALEKKIKKFKKRKTKKYNENKCTEEENDEETTNESNENEETFYDANNSFSILNVVQH</sequence>
<dbReference type="CDD" id="cd00371">
    <property type="entry name" value="HMA"/>
    <property type="match status" value="1"/>
</dbReference>
<dbReference type="InterPro" id="IPR036163">
    <property type="entry name" value="HMA_dom_sf"/>
</dbReference>
<keyword evidence="6" id="KW-0479">Metal-binding</keyword>
<dbReference type="OMA" id="VMRCVFE"/>
<dbReference type="InterPro" id="IPR036423">
    <property type="entry name" value="SOD-like_Cu/Zn_dom_sf"/>
</dbReference>